<dbReference type="Proteomes" id="UP000219215">
    <property type="component" value="Chromosome DPRO"/>
</dbReference>
<name>A0A2C8F3N7_9BACT</name>
<dbReference type="Pfam" id="PF00753">
    <property type="entry name" value="Lactamase_B"/>
    <property type="match status" value="1"/>
</dbReference>
<dbReference type="CDD" id="cd07724">
    <property type="entry name" value="POD-like_MBL-fold"/>
    <property type="match status" value="1"/>
</dbReference>
<reference evidence="4" key="1">
    <citation type="submission" date="2017-09" db="EMBL/GenBank/DDBJ databases">
        <authorList>
            <person name="Regsiter A."/>
            <person name="William W."/>
        </authorList>
    </citation>
    <scope>NUCLEOTIDE SEQUENCE [LARGE SCALE GENOMIC DNA]</scope>
    <source>
        <strain evidence="4">500-1</strain>
    </source>
</reference>
<dbReference type="GO" id="GO:0050313">
    <property type="term" value="F:sulfur dioxygenase activity"/>
    <property type="evidence" value="ECO:0007669"/>
    <property type="project" value="InterPro"/>
</dbReference>
<dbReference type="PANTHER" id="PTHR43084">
    <property type="entry name" value="PERSULFIDE DIOXYGENASE ETHE1"/>
    <property type="match status" value="1"/>
</dbReference>
<dbReference type="PROSITE" id="PS50206">
    <property type="entry name" value="RHODANESE_3"/>
    <property type="match status" value="2"/>
</dbReference>
<dbReference type="EMBL" id="LT907975">
    <property type="protein sequence ID" value="SOB57108.1"/>
    <property type="molecule type" value="Genomic_DNA"/>
</dbReference>
<feature type="domain" description="Rhodanese" evidence="2">
    <location>
        <begin position="266"/>
        <end position="357"/>
    </location>
</feature>
<dbReference type="SMART" id="SM00849">
    <property type="entry name" value="Lactamase_B"/>
    <property type="match status" value="1"/>
</dbReference>
<gene>
    <name evidence="3" type="ORF">DPRO_0229</name>
</gene>
<dbReference type="Gene3D" id="3.60.15.10">
    <property type="entry name" value="Ribonuclease Z/Hydroxyacylglutathione hydrolase-like"/>
    <property type="match status" value="1"/>
</dbReference>
<dbReference type="InterPro" id="IPR036873">
    <property type="entry name" value="Rhodanese-like_dom_sf"/>
</dbReference>
<dbReference type="AlphaFoldDB" id="A0A2C8F3N7"/>
<dbReference type="SMART" id="SM00450">
    <property type="entry name" value="RHOD"/>
    <property type="match status" value="2"/>
</dbReference>
<accession>A0A2C8F3N7</accession>
<dbReference type="GO" id="GO:0070813">
    <property type="term" value="P:hydrogen sulfide metabolic process"/>
    <property type="evidence" value="ECO:0007669"/>
    <property type="project" value="TreeGrafter"/>
</dbReference>
<dbReference type="InterPro" id="IPR044528">
    <property type="entry name" value="POD-like_MBL-fold"/>
</dbReference>
<dbReference type="FunFam" id="3.60.15.10:FF:000030">
    <property type="entry name" value="Metallo-beta-lactamase family protein"/>
    <property type="match status" value="1"/>
</dbReference>
<dbReference type="KEGG" id="pprf:DPRO_0229"/>
<dbReference type="GO" id="GO:0006749">
    <property type="term" value="P:glutathione metabolic process"/>
    <property type="evidence" value="ECO:0007669"/>
    <property type="project" value="InterPro"/>
</dbReference>
<dbReference type="InterPro" id="IPR051682">
    <property type="entry name" value="Mito_Persulfide_Diox"/>
</dbReference>
<proteinExistence type="predicted"/>
<feature type="domain" description="Rhodanese" evidence="2">
    <location>
        <begin position="378"/>
        <end position="460"/>
    </location>
</feature>
<dbReference type="GO" id="GO:0046872">
    <property type="term" value="F:metal ion binding"/>
    <property type="evidence" value="ECO:0007669"/>
    <property type="project" value="UniProtKB-KW"/>
</dbReference>
<organism evidence="3 4">
    <name type="scientific">Pseudodesulfovibrio profundus</name>
    <dbReference type="NCBI Taxonomy" id="57320"/>
    <lineage>
        <taxon>Bacteria</taxon>
        <taxon>Pseudomonadati</taxon>
        <taxon>Thermodesulfobacteriota</taxon>
        <taxon>Desulfovibrionia</taxon>
        <taxon>Desulfovibrionales</taxon>
        <taxon>Desulfovibrionaceae</taxon>
    </lineage>
</organism>
<dbReference type="CDD" id="cd00158">
    <property type="entry name" value="RHOD"/>
    <property type="match status" value="1"/>
</dbReference>
<sequence length="460" mass="50870">MYFKQITTPGLGCFSYIIGCPAAREMIVIDPKRDVQDYLDISREEGMKIVHTIDTHVHADHISGTQELKSHTGCDIMMYESSPVNYDFTPLIENQELTVGDTVLKVIHSPGHTPDALSLLVTDRSRGDEPWMLLTGDVLFVGDIGRPDLVGDAKLDEQIDNLYNTLYVKFKENPDSLEVFPAHGAGSLCGRGMSSKPNSTLGFERRHNPMLGFDSYESFHLAMSQDFPARPKSFTHIISTNANGTPLLERCPVDLAMEPMRFEEKMIDGATVIDVRDAASYAGYHVPGSLNIGFEPSLANWVGMVVEPNADLLLIVDSKNDYDRMRTELHRIGYDNILGYLSGGIQSWVYSGKPVDKLSIESAQDIQHNLESNTPLSLIDVRTPGEVGKGIIPGAKTIPLADILDGKFGLAEDEHHILYCASGYRSNIAASYLQRHGYWDVKALAGGFLAWSRAGYNIEK</sequence>
<keyword evidence="4" id="KW-1185">Reference proteome</keyword>
<dbReference type="OrthoDB" id="9784009at2"/>
<dbReference type="SUPFAM" id="SSF52821">
    <property type="entry name" value="Rhodanese/Cell cycle control phosphatase"/>
    <property type="match status" value="2"/>
</dbReference>
<evidence type="ECO:0000259" key="2">
    <source>
        <dbReference type="PROSITE" id="PS50206"/>
    </source>
</evidence>
<keyword evidence="1" id="KW-0479">Metal-binding</keyword>
<evidence type="ECO:0000313" key="3">
    <source>
        <dbReference type="EMBL" id="SOB57108.1"/>
    </source>
</evidence>
<dbReference type="PANTHER" id="PTHR43084:SF1">
    <property type="entry name" value="PERSULFIDE DIOXYGENASE ETHE1, MITOCHONDRIAL"/>
    <property type="match status" value="1"/>
</dbReference>
<evidence type="ECO:0000313" key="4">
    <source>
        <dbReference type="Proteomes" id="UP000219215"/>
    </source>
</evidence>
<dbReference type="InterPro" id="IPR036866">
    <property type="entry name" value="RibonucZ/Hydroxyglut_hydro"/>
</dbReference>
<dbReference type="Gene3D" id="3.40.250.10">
    <property type="entry name" value="Rhodanese-like domain"/>
    <property type="match status" value="2"/>
</dbReference>
<evidence type="ECO:0000256" key="1">
    <source>
        <dbReference type="ARBA" id="ARBA00022723"/>
    </source>
</evidence>
<dbReference type="Pfam" id="PF00581">
    <property type="entry name" value="Rhodanese"/>
    <property type="match status" value="2"/>
</dbReference>
<protein>
    <submittedName>
        <fullName evidence="3">Rhodanese domain protein</fullName>
    </submittedName>
</protein>
<dbReference type="SUPFAM" id="SSF56281">
    <property type="entry name" value="Metallo-hydrolase/oxidoreductase"/>
    <property type="match status" value="1"/>
</dbReference>
<dbReference type="InterPro" id="IPR001279">
    <property type="entry name" value="Metallo-B-lactamas"/>
</dbReference>
<dbReference type="RefSeq" id="WP_097010419.1">
    <property type="nucleotide sequence ID" value="NZ_LT907975.1"/>
</dbReference>
<dbReference type="InterPro" id="IPR001763">
    <property type="entry name" value="Rhodanese-like_dom"/>
</dbReference>